<proteinExistence type="predicted"/>
<dbReference type="Gene3D" id="2.40.50.140">
    <property type="entry name" value="Nucleic acid-binding proteins"/>
    <property type="match status" value="1"/>
</dbReference>
<comment type="caution">
    <text evidence="1">The sequence shown here is derived from an EMBL/GenBank/DDBJ whole genome shotgun (WGS) entry which is preliminary data.</text>
</comment>
<evidence type="ECO:0000313" key="2">
    <source>
        <dbReference type="Proteomes" id="UP000289738"/>
    </source>
</evidence>
<dbReference type="SUPFAM" id="SSF50249">
    <property type="entry name" value="Nucleic acid-binding proteins"/>
    <property type="match status" value="1"/>
</dbReference>
<sequence>MGERCDFLKEISTKRADWIIKVYVVRMWYGPPRPNSSEVGALEIALHDSKQDTLHDSKISDVLAEVIGKEDPKDLVTKQGQESKQLGLLVEDFEKNSISCTLFGLLVDLIQPYLDGDKAEPLIVAFQLFRAKEWNGMNLIL</sequence>
<gene>
    <name evidence="1" type="ORF">Ahy_A01g001920</name>
</gene>
<name>A0A445EPY9_ARAHY</name>
<organism evidence="1 2">
    <name type="scientific">Arachis hypogaea</name>
    <name type="common">Peanut</name>
    <dbReference type="NCBI Taxonomy" id="3818"/>
    <lineage>
        <taxon>Eukaryota</taxon>
        <taxon>Viridiplantae</taxon>
        <taxon>Streptophyta</taxon>
        <taxon>Embryophyta</taxon>
        <taxon>Tracheophyta</taxon>
        <taxon>Spermatophyta</taxon>
        <taxon>Magnoliopsida</taxon>
        <taxon>eudicotyledons</taxon>
        <taxon>Gunneridae</taxon>
        <taxon>Pentapetalae</taxon>
        <taxon>rosids</taxon>
        <taxon>fabids</taxon>
        <taxon>Fabales</taxon>
        <taxon>Fabaceae</taxon>
        <taxon>Papilionoideae</taxon>
        <taxon>50 kb inversion clade</taxon>
        <taxon>dalbergioids sensu lato</taxon>
        <taxon>Dalbergieae</taxon>
        <taxon>Pterocarpus clade</taxon>
        <taxon>Arachis</taxon>
    </lineage>
</organism>
<protein>
    <submittedName>
        <fullName evidence="1">Uncharacterized protein</fullName>
    </submittedName>
</protein>
<evidence type="ECO:0000313" key="1">
    <source>
        <dbReference type="EMBL" id="RYR77451.1"/>
    </source>
</evidence>
<dbReference type="InterPro" id="IPR012340">
    <property type="entry name" value="NA-bd_OB-fold"/>
</dbReference>
<dbReference type="AlphaFoldDB" id="A0A445EPY9"/>
<reference evidence="1 2" key="1">
    <citation type="submission" date="2019-01" db="EMBL/GenBank/DDBJ databases">
        <title>Sequencing of cultivated peanut Arachis hypogaea provides insights into genome evolution and oil improvement.</title>
        <authorList>
            <person name="Chen X."/>
        </authorList>
    </citation>
    <scope>NUCLEOTIDE SEQUENCE [LARGE SCALE GENOMIC DNA]</scope>
    <source>
        <strain evidence="2">cv. Fuhuasheng</strain>
        <tissue evidence="1">Leaves</tissue>
    </source>
</reference>
<keyword evidence="2" id="KW-1185">Reference proteome</keyword>
<dbReference type="EMBL" id="SDMP01000001">
    <property type="protein sequence ID" value="RYR77451.1"/>
    <property type="molecule type" value="Genomic_DNA"/>
</dbReference>
<accession>A0A445EPY9</accession>
<dbReference type="Proteomes" id="UP000289738">
    <property type="component" value="Chromosome A01"/>
</dbReference>